<feature type="domain" description="Bromo" evidence="4">
    <location>
        <begin position="377"/>
        <end position="450"/>
    </location>
</feature>
<dbReference type="PROSITE" id="PS50014">
    <property type="entry name" value="BROMODOMAIN_2"/>
    <property type="match status" value="2"/>
</dbReference>
<feature type="region of interest" description="Disordered" evidence="3">
    <location>
        <begin position="754"/>
        <end position="799"/>
    </location>
</feature>
<dbReference type="PROSITE" id="PS00633">
    <property type="entry name" value="BROMODOMAIN_1"/>
    <property type="match status" value="1"/>
</dbReference>
<protein>
    <submittedName>
        <fullName evidence="6">Bromodomain-containing factor protein</fullName>
    </submittedName>
</protein>
<evidence type="ECO:0000259" key="5">
    <source>
        <dbReference type="PROSITE" id="PS51525"/>
    </source>
</evidence>
<feature type="compositionally biased region" description="Low complexity" evidence="3">
    <location>
        <begin position="142"/>
        <end position="155"/>
    </location>
</feature>
<evidence type="ECO:0000313" key="6">
    <source>
        <dbReference type="EMBL" id="TVY81022.1"/>
    </source>
</evidence>
<dbReference type="PANTHER" id="PTHR22880">
    <property type="entry name" value="FALZ-RELATED BROMODOMAIN-CONTAINING PROTEINS"/>
    <property type="match status" value="1"/>
</dbReference>
<proteinExistence type="predicted"/>
<evidence type="ECO:0000256" key="3">
    <source>
        <dbReference type="SAM" id="MobiDB-lite"/>
    </source>
</evidence>
<evidence type="ECO:0000313" key="7">
    <source>
        <dbReference type="Proteomes" id="UP000469558"/>
    </source>
</evidence>
<evidence type="ECO:0000256" key="1">
    <source>
        <dbReference type="ARBA" id="ARBA00023117"/>
    </source>
</evidence>
<feature type="compositionally biased region" description="Basic and acidic residues" evidence="3">
    <location>
        <begin position="875"/>
        <end position="887"/>
    </location>
</feature>
<dbReference type="GO" id="GO:0005634">
    <property type="term" value="C:nucleus"/>
    <property type="evidence" value="ECO:0007669"/>
    <property type="project" value="TreeGrafter"/>
</dbReference>
<dbReference type="SMART" id="SM00297">
    <property type="entry name" value="BROMO"/>
    <property type="match status" value="2"/>
</dbReference>
<dbReference type="AlphaFoldDB" id="A0A8T9C7I9"/>
<feature type="compositionally biased region" description="Acidic residues" evidence="3">
    <location>
        <begin position="689"/>
        <end position="702"/>
    </location>
</feature>
<dbReference type="OrthoDB" id="784962at2759"/>
<dbReference type="Gene3D" id="1.20.1270.220">
    <property type="match status" value="1"/>
</dbReference>
<dbReference type="GO" id="GO:0000785">
    <property type="term" value="C:chromatin"/>
    <property type="evidence" value="ECO:0007669"/>
    <property type="project" value="TreeGrafter"/>
</dbReference>
<feature type="compositionally biased region" description="Basic and acidic residues" evidence="3">
    <location>
        <begin position="899"/>
        <end position="916"/>
    </location>
</feature>
<comment type="caution">
    <text evidence="6">The sequence shown here is derived from an EMBL/GenBank/DDBJ whole genome shotgun (WGS) entry which is preliminary data.</text>
</comment>
<feature type="compositionally biased region" description="Basic residues" evidence="3">
    <location>
        <begin position="764"/>
        <end position="780"/>
    </location>
</feature>
<feature type="compositionally biased region" description="Low complexity" evidence="3">
    <location>
        <begin position="281"/>
        <end position="304"/>
    </location>
</feature>
<dbReference type="InterPro" id="IPR001487">
    <property type="entry name" value="Bromodomain"/>
</dbReference>
<dbReference type="InterPro" id="IPR018359">
    <property type="entry name" value="Bromodomain_CS"/>
</dbReference>
<gene>
    <name evidence="6" type="primary">BDF1</name>
    <name evidence="6" type="ORF">LSUE1_G006789</name>
</gene>
<sequence length="954" mass="103202">MTTQQPEGVAFEQKTLPVPSSGKMALDLDINGNSNRDETITHNHVDAAPAPEEVALTKSVAISSDDAEVYHNTAAVNGFANAEAFSDNQASVAPAVDMSAPAVESQPTDDASSALNSSQLPDANTTTTEEMQPSTMPDAGELDASSGLLASADSAIESAVEDVTAPSTVPPVVEAPESDLRNELSPLAHNSDIPLADEQAPMDFDFDIPANLPQGDNIADRTAGADLSDLGLAGNIPDLPDFSADNQSLPQSSTNLATGGSPSPLIEQDDVKEWPLDDTMADSAPEAAPEAAAVDPVSDSVSDSMQPPKIARVREDDDENEPSAKRTKTEETALDQEMADVPPAPASNSEQAAAQADSDEITEYQAKQIVKVLKNVARTKDGKNFRAPVSVLWPIIAEAYLQKISNPIDLGTMETNLLNSHYPNLEAFKDDARLLASNASLFNGPDHLVTHSARSVRDSLFKKIEDIPAEPAPPPKKEKKVKKEPATDIPARPAARRLSRGASTNAVQPSAHAAQTFALDPSTSMPLIRRDSTKGEGGRPKREIHPPKNKDLPYSIARPKNKKFATELKFCKEVMKELWNNRYSSFASIFYLPVDPVALGIPTYFNIIKSPMDLTTVGAKLEEGRYATAKDFEKDMQLMIGNCLKFNPPGNPVRDLGLQFEKLFKSQWANKQQWVAAHSPAPASVGSADSDEEDSEEDEEEATSNAGPSGMSQAASRLIEEQGKLIEMMKSKTANQDMITLQQQLIDLIDQQVKKESARESRPLKKPKKAKSQKSKKPVPTRKAPSASSKKSSNSSKQKYMGTLEKEVISAGIGNLPDAVSTDVLTWIRNEQPGVDAGDDGTLELDIDMISAPTLWKIYNLIQLHAPEIGEDIRASYDQRDTPREPAKPASKKKNKPMSKNEQEQKIELLKNRANEFARQASGSEEPVYPSIEPSHNNQSPESSGDEDSDSEEE</sequence>
<name>A0A8T9C7I9_9HELO</name>
<dbReference type="InterPro" id="IPR038336">
    <property type="entry name" value="NET_sf"/>
</dbReference>
<feature type="compositionally biased region" description="Polar residues" evidence="3">
    <location>
        <begin position="244"/>
        <end position="261"/>
    </location>
</feature>
<feature type="compositionally biased region" description="Basic and acidic residues" evidence="3">
    <location>
        <begin position="322"/>
        <end position="331"/>
    </location>
</feature>
<feature type="compositionally biased region" description="Low complexity" evidence="3">
    <location>
        <begin position="783"/>
        <end position="799"/>
    </location>
</feature>
<feature type="region of interest" description="Disordered" evidence="3">
    <location>
        <begin position="675"/>
        <end position="714"/>
    </location>
</feature>
<evidence type="ECO:0000256" key="2">
    <source>
        <dbReference type="PROSITE-ProRule" id="PRU00035"/>
    </source>
</evidence>
<dbReference type="EMBL" id="QGMK01000565">
    <property type="protein sequence ID" value="TVY81022.1"/>
    <property type="molecule type" value="Genomic_DNA"/>
</dbReference>
<dbReference type="SUPFAM" id="SSF47370">
    <property type="entry name" value="Bromodomain"/>
    <property type="match status" value="2"/>
</dbReference>
<dbReference type="InterPro" id="IPR050935">
    <property type="entry name" value="Bromo_chromatin_reader"/>
</dbReference>
<organism evidence="6 7">
    <name type="scientific">Lachnellula suecica</name>
    <dbReference type="NCBI Taxonomy" id="602035"/>
    <lineage>
        <taxon>Eukaryota</taxon>
        <taxon>Fungi</taxon>
        <taxon>Dikarya</taxon>
        <taxon>Ascomycota</taxon>
        <taxon>Pezizomycotina</taxon>
        <taxon>Leotiomycetes</taxon>
        <taxon>Helotiales</taxon>
        <taxon>Lachnaceae</taxon>
        <taxon>Lachnellula</taxon>
    </lineage>
</organism>
<feature type="compositionally biased region" description="Polar residues" evidence="3">
    <location>
        <begin position="105"/>
        <end position="135"/>
    </location>
</feature>
<reference evidence="6 7" key="1">
    <citation type="submission" date="2018-05" db="EMBL/GenBank/DDBJ databases">
        <title>Genome sequencing and assembly of the regulated plant pathogen Lachnellula willkommii and related sister species for the development of diagnostic species identification markers.</title>
        <authorList>
            <person name="Giroux E."/>
            <person name="Bilodeau G."/>
        </authorList>
    </citation>
    <scope>NUCLEOTIDE SEQUENCE [LARGE SCALE GENOMIC DNA]</scope>
    <source>
        <strain evidence="6 7">CBS 268.59</strain>
    </source>
</reference>
<feature type="compositionally biased region" description="Basic and acidic residues" evidence="3">
    <location>
        <begin position="754"/>
        <end position="763"/>
    </location>
</feature>
<feature type="compositionally biased region" description="Basic and acidic residues" evidence="3">
    <location>
        <begin position="528"/>
        <end position="551"/>
    </location>
</feature>
<feature type="region of interest" description="Disordered" evidence="3">
    <location>
        <begin position="875"/>
        <end position="954"/>
    </location>
</feature>
<dbReference type="Pfam" id="PF17035">
    <property type="entry name" value="BET"/>
    <property type="match status" value="1"/>
</dbReference>
<feature type="compositionally biased region" description="Polar residues" evidence="3">
    <location>
        <begin position="703"/>
        <end position="714"/>
    </location>
</feature>
<feature type="region of interest" description="Disordered" evidence="3">
    <location>
        <begin position="465"/>
        <end position="555"/>
    </location>
</feature>
<feature type="domain" description="Bromo" evidence="4">
    <location>
        <begin position="582"/>
        <end position="654"/>
    </location>
</feature>
<keyword evidence="7" id="KW-1185">Reference proteome</keyword>
<dbReference type="GO" id="GO:0006338">
    <property type="term" value="P:chromatin remodeling"/>
    <property type="evidence" value="ECO:0007669"/>
    <property type="project" value="TreeGrafter"/>
</dbReference>
<feature type="compositionally biased region" description="Acidic residues" evidence="3">
    <location>
        <begin position="944"/>
        <end position="954"/>
    </location>
</feature>
<dbReference type="PRINTS" id="PR00503">
    <property type="entry name" value="BROMODOMAIN"/>
</dbReference>
<dbReference type="Gene3D" id="1.20.920.10">
    <property type="entry name" value="Bromodomain-like"/>
    <property type="match status" value="2"/>
</dbReference>
<dbReference type="Proteomes" id="UP000469558">
    <property type="component" value="Unassembled WGS sequence"/>
</dbReference>
<feature type="domain" description="NET" evidence="5">
    <location>
        <begin position="791"/>
        <end position="873"/>
    </location>
</feature>
<keyword evidence="1 2" id="KW-0103">Bromodomain</keyword>
<dbReference type="InterPro" id="IPR027353">
    <property type="entry name" value="NET_dom"/>
</dbReference>
<dbReference type="PANTHER" id="PTHR22880:SF225">
    <property type="entry name" value="BROMODOMAIN-CONTAINING PROTEIN BET-1-RELATED"/>
    <property type="match status" value="1"/>
</dbReference>
<dbReference type="Pfam" id="PF00439">
    <property type="entry name" value="Bromodomain"/>
    <property type="match status" value="2"/>
</dbReference>
<dbReference type="PROSITE" id="PS51525">
    <property type="entry name" value="NET"/>
    <property type="match status" value="1"/>
</dbReference>
<dbReference type="GO" id="GO:0006355">
    <property type="term" value="P:regulation of DNA-templated transcription"/>
    <property type="evidence" value="ECO:0007669"/>
    <property type="project" value="TreeGrafter"/>
</dbReference>
<feature type="region of interest" description="Disordered" evidence="3">
    <location>
        <begin position="96"/>
        <end position="181"/>
    </location>
</feature>
<feature type="region of interest" description="Disordered" evidence="3">
    <location>
        <begin position="340"/>
        <end position="359"/>
    </location>
</feature>
<dbReference type="InterPro" id="IPR036427">
    <property type="entry name" value="Bromodomain-like_sf"/>
</dbReference>
<evidence type="ECO:0000259" key="4">
    <source>
        <dbReference type="PROSITE" id="PS50014"/>
    </source>
</evidence>
<feature type="region of interest" description="Disordered" evidence="3">
    <location>
        <begin position="228"/>
        <end position="335"/>
    </location>
</feature>
<accession>A0A8T9C7I9</accession>